<name>A0ACB7X2P6_9ERIC</name>
<comment type="caution">
    <text evidence="1">The sequence shown here is derived from an EMBL/GenBank/DDBJ whole genome shotgun (WGS) entry which is preliminary data.</text>
</comment>
<proteinExistence type="predicted"/>
<dbReference type="EMBL" id="CM037152">
    <property type="protein sequence ID" value="KAH7834952.1"/>
    <property type="molecule type" value="Genomic_DNA"/>
</dbReference>
<organism evidence="1 2">
    <name type="scientific">Vaccinium darrowii</name>
    <dbReference type="NCBI Taxonomy" id="229202"/>
    <lineage>
        <taxon>Eukaryota</taxon>
        <taxon>Viridiplantae</taxon>
        <taxon>Streptophyta</taxon>
        <taxon>Embryophyta</taxon>
        <taxon>Tracheophyta</taxon>
        <taxon>Spermatophyta</taxon>
        <taxon>Magnoliopsida</taxon>
        <taxon>eudicotyledons</taxon>
        <taxon>Gunneridae</taxon>
        <taxon>Pentapetalae</taxon>
        <taxon>asterids</taxon>
        <taxon>Ericales</taxon>
        <taxon>Ericaceae</taxon>
        <taxon>Vaccinioideae</taxon>
        <taxon>Vaccinieae</taxon>
        <taxon>Vaccinium</taxon>
    </lineage>
</organism>
<evidence type="ECO:0000313" key="2">
    <source>
        <dbReference type="Proteomes" id="UP000828048"/>
    </source>
</evidence>
<dbReference type="Proteomes" id="UP000828048">
    <property type="component" value="Chromosome 2"/>
</dbReference>
<gene>
    <name evidence="1" type="ORF">Vadar_021319</name>
</gene>
<evidence type="ECO:0000313" key="1">
    <source>
        <dbReference type="EMBL" id="KAH7834952.1"/>
    </source>
</evidence>
<accession>A0ACB7X2P6</accession>
<keyword evidence="2" id="KW-1185">Reference proteome</keyword>
<reference evidence="1 2" key="1">
    <citation type="journal article" date="2021" name="Hortic Res">
        <title>High-quality reference genome and annotation aids understanding of berry development for evergreen blueberry (Vaccinium darrowii).</title>
        <authorList>
            <person name="Yu J."/>
            <person name="Hulse-Kemp A.M."/>
            <person name="Babiker E."/>
            <person name="Staton M."/>
        </authorList>
    </citation>
    <scope>NUCLEOTIDE SEQUENCE [LARGE SCALE GENOMIC DNA]</scope>
    <source>
        <strain evidence="2">cv. NJ 8807/NJ 8810</strain>
        <tissue evidence="1">Young leaf</tissue>
    </source>
</reference>
<sequence length="252" mass="27815">MDSLEDFLNWFVVGWSVAAVLSFAVSWVYMPNIFADKQIATDRFQNAKIHMLEKYGSRMSYSYLLRATNNFGEDNVIGLGKLATLYKAAIGNDKNFEPKISCFGGRMIAEANSTSSRMRMCEKSEFNESDDVYSFGILLVEVVTGEKPEDVSNLCEGMDGTLISGNLWNAIDRSLIGKGFDSKISQFIKVALDCIGLSLNERPTMLEVCKILRSIGEKNGTAHTLGPSMQNGDGCGAHMAEHSCIEIVEEVE</sequence>
<protein>
    <submittedName>
        <fullName evidence="1">Uncharacterized protein</fullName>
    </submittedName>
</protein>